<dbReference type="GO" id="GO:0005337">
    <property type="term" value="F:nucleoside transmembrane transporter activity"/>
    <property type="evidence" value="ECO:0007669"/>
    <property type="project" value="InterPro"/>
</dbReference>
<evidence type="ECO:0000256" key="7">
    <source>
        <dbReference type="RuleBase" id="RU362018"/>
    </source>
</evidence>
<evidence type="ECO:0000256" key="3">
    <source>
        <dbReference type="ARBA" id="ARBA00022475"/>
    </source>
</evidence>
<keyword evidence="7" id="KW-0813">Transport</keyword>
<feature type="transmembrane region" description="Helical" evidence="7">
    <location>
        <begin position="321"/>
        <end position="339"/>
    </location>
</feature>
<dbReference type="Pfam" id="PF07662">
    <property type="entry name" value="Nucleos_tra2_C"/>
    <property type="match status" value="1"/>
</dbReference>
<comment type="caution">
    <text evidence="11">The sequence shown here is derived from an EMBL/GenBank/DDBJ whole genome shotgun (WGS) entry which is preliminary data.</text>
</comment>
<keyword evidence="6 7" id="KW-0472">Membrane</keyword>
<comment type="similarity">
    <text evidence="2 7">Belongs to the concentrative nucleoside transporter (CNT) (TC 2.A.41) family.</text>
</comment>
<dbReference type="InterPro" id="IPR018270">
    <property type="entry name" value="C_nuclsd_transpt_met_bac"/>
</dbReference>
<dbReference type="GO" id="GO:0015293">
    <property type="term" value="F:symporter activity"/>
    <property type="evidence" value="ECO:0007669"/>
    <property type="project" value="TreeGrafter"/>
</dbReference>
<organism evidence="11 12">
    <name type="scientific">Photobacterium leiognathi subsp. mandapamensis</name>
    <name type="common">Photobacterium mandapamensis</name>
    <dbReference type="NCBI Taxonomy" id="48408"/>
    <lineage>
        <taxon>Bacteria</taxon>
        <taxon>Pseudomonadati</taxon>
        <taxon>Pseudomonadota</taxon>
        <taxon>Gammaproteobacteria</taxon>
        <taxon>Vibrionales</taxon>
        <taxon>Vibrionaceae</taxon>
        <taxon>Photobacterium</taxon>
    </lineage>
</organism>
<keyword evidence="5 7" id="KW-1133">Transmembrane helix</keyword>
<feature type="transmembrane region" description="Helical" evidence="7">
    <location>
        <begin position="286"/>
        <end position="309"/>
    </location>
</feature>
<evidence type="ECO:0000256" key="1">
    <source>
        <dbReference type="ARBA" id="ARBA00004651"/>
    </source>
</evidence>
<evidence type="ECO:0000256" key="2">
    <source>
        <dbReference type="ARBA" id="ARBA00009033"/>
    </source>
</evidence>
<feature type="domain" description="Nucleoside transporter/FeoB GTPase Gate" evidence="10">
    <location>
        <begin position="91"/>
        <end position="188"/>
    </location>
</feature>
<dbReference type="InterPro" id="IPR011657">
    <property type="entry name" value="CNT_C_dom"/>
</dbReference>
<dbReference type="PANTHER" id="PTHR10590:SF4">
    <property type="entry name" value="SOLUTE CARRIER FAMILY 28 MEMBER 3"/>
    <property type="match status" value="1"/>
</dbReference>
<feature type="domain" description="Concentrative nucleoside transporter C-terminal" evidence="9">
    <location>
        <begin position="194"/>
        <end position="401"/>
    </location>
</feature>
<feature type="domain" description="Concentrative nucleoside transporter N-terminal" evidence="8">
    <location>
        <begin position="8"/>
        <end position="81"/>
    </location>
</feature>
<dbReference type="NCBIfam" id="TIGR00804">
    <property type="entry name" value="nupC"/>
    <property type="match status" value="1"/>
</dbReference>
<dbReference type="InterPro" id="IPR011642">
    <property type="entry name" value="Gate_dom"/>
</dbReference>
<evidence type="ECO:0000259" key="10">
    <source>
        <dbReference type="Pfam" id="PF07670"/>
    </source>
</evidence>
<feature type="transmembrane region" description="Helical" evidence="7">
    <location>
        <begin position="29"/>
        <end position="49"/>
    </location>
</feature>
<keyword evidence="3" id="KW-1003">Cell membrane</keyword>
<dbReference type="InterPro" id="IPR008276">
    <property type="entry name" value="C_nuclsd_transpt"/>
</dbReference>
<dbReference type="InterPro" id="IPR002668">
    <property type="entry name" value="CNT_N_dom"/>
</dbReference>
<accession>A0A2T3KT03</accession>
<name>A0A2T3KT03_PHOLD</name>
<proteinExistence type="inferred from homology"/>
<comment type="subcellular location">
    <subcellularLocation>
        <location evidence="1">Cell membrane</location>
        <topology evidence="1">Multi-pass membrane protein</topology>
    </subcellularLocation>
</comment>
<dbReference type="Pfam" id="PF01773">
    <property type="entry name" value="Nucleos_tra2_N"/>
    <property type="match status" value="1"/>
</dbReference>
<feature type="transmembrane region" description="Helical" evidence="7">
    <location>
        <begin position="345"/>
        <end position="373"/>
    </location>
</feature>
<feature type="transmembrane region" description="Helical" evidence="7">
    <location>
        <begin position="166"/>
        <end position="188"/>
    </location>
</feature>
<keyword evidence="4 7" id="KW-0812">Transmembrane</keyword>
<evidence type="ECO:0000313" key="12">
    <source>
        <dbReference type="Proteomes" id="UP000240530"/>
    </source>
</evidence>
<dbReference type="GO" id="GO:0005886">
    <property type="term" value="C:plasma membrane"/>
    <property type="evidence" value="ECO:0007669"/>
    <property type="project" value="UniProtKB-SubCell"/>
</dbReference>
<feature type="transmembrane region" description="Helical" evidence="7">
    <location>
        <begin position="6"/>
        <end position="22"/>
    </location>
</feature>
<evidence type="ECO:0000256" key="5">
    <source>
        <dbReference type="ARBA" id="ARBA00022989"/>
    </source>
</evidence>
<dbReference type="Pfam" id="PF07670">
    <property type="entry name" value="Gate"/>
    <property type="match status" value="1"/>
</dbReference>
<evidence type="ECO:0000259" key="8">
    <source>
        <dbReference type="Pfam" id="PF01773"/>
    </source>
</evidence>
<protein>
    <recommendedName>
        <fullName evidence="7">Nucleoside permease</fullName>
    </recommendedName>
</protein>
<evidence type="ECO:0000259" key="9">
    <source>
        <dbReference type="Pfam" id="PF07662"/>
    </source>
</evidence>
<evidence type="ECO:0000256" key="6">
    <source>
        <dbReference type="ARBA" id="ARBA00023136"/>
    </source>
</evidence>
<feature type="transmembrane region" description="Helical" evidence="7">
    <location>
        <begin position="194"/>
        <end position="214"/>
    </location>
</feature>
<dbReference type="PANTHER" id="PTHR10590">
    <property type="entry name" value="SODIUM/NUCLEOSIDE COTRANSPORTER"/>
    <property type="match status" value="1"/>
</dbReference>
<evidence type="ECO:0000256" key="4">
    <source>
        <dbReference type="ARBA" id="ARBA00022692"/>
    </source>
</evidence>
<sequence length="408" mass="43128">MSVIMSIVGILFLVFIGILFSTDRTKIRIRTVVGALCLQIAFGAFVMYVPLGQSILESVAGSVQHVINYANEGLTFVFGDLANYKVGFVFVINVLCVVIFVSALIAVLYYLKIMQKIICVIGGGIQKLLGVSRAESMSATANIFVGPIEAPSMVRPFIPTMTKSELFAVITGGLASVAGGTMIGYISLGIDIKYILTACFMTAPAGLLFAKLLYPETEQPKENIEQLVEDNTDKPDTLLDAITQGSMIGLQQVACVTALLISFVALIALLNGIVSGLGSWIGIESLSIQQILGYLLSPLAFFMGVPWSESVQAASFIGQKIVINEFVAYVDFIAVADTLSEKTQAIVIFALCGFANIGSLAMVIGGLGGMCPARRKELNQIGGRALIAAILANLMSGTIAGLLVAIGA</sequence>
<dbReference type="EMBL" id="PYNS01000017">
    <property type="protein sequence ID" value="PSV09629.1"/>
    <property type="molecule type" value="Genomic_DNA"/>
</dbReference>
<gene>
    <name evidence="11" type="ORF">C0W93_14575</name>
</gene>
<dbReference type="Proteomes" id="UP000240530">
    <property type="component" value="Unassembled WGS sequence"/>
</dbReference>
<evidence type="ECO:0000313" key="11">
    <source>
        <dbReference type="EMBL" id="PSV09629.1"/>
    </source>
</evidence>
<reference evidence="11 12" key="1">
    <citation type="submission" date="2018-03" db="EMBL/GenBank/DDBJ databases">
        <title>Whole genome sequencing of Histamine producing bacteria.</title>
        <authorList>
            <person name="Butler K."/>
        </authorList>
    </citation>
    <scope>NUCLEOTIDE SEQUENCE [LARGE SCALE GENOMIC DNA]</scope>
    <source>
        <strain evidence="11 12">Res.4.1</strain>
    </source>
</reference>
<dbReference type="AlphaFoldDB" id="A0A2T3KT03"/>
<feature type="transmembrane region" description="Helical" evidence="7">
    <location>
        <begin position="86"/>
        <end position="111"/>
    </location>
</feature>
<feature type="transmembrane region" description="Helical" evidence="7">
    <location>
        <begin position="253"/>
        <end position="274"/>
    </location>
</feature>
<feature type="transmembrane region" description="Helical" evidence="7">
    <location>
        <begin position="385"/>
        <end position="406"/>
    </location>
</feature>
<dbReference type="RefSeq" id="WP_107185528.1">
    <property type="nucleotide sequence ID" value="NZ_CP131591.1"/>
</dbReference>